<sequence>MYRLTAEEKKESKLTIRKLWRSNMMVGWTTLAVGAVLLFIISVEVATASARVCYLSTEPNPADGGRTRFVLSTGDPCTCTEVRLGGHVTHPIPRSNPPVYLDNLSAVSVDGVRSSQGCAMREPTAVPAIATSGPDQTQAGTPSDPESTPVFSTSAPQPPRADCQEFLDAGQTTSGVYTIQHAGQKMQVYCQMRSGKGYIVFQRRLDGSESFDRNWQEYTEGFGNLTGEFWLGNQNLRALTEPPSETWELLITLTSFSNEEEHVHYGDFSISGDRYALDVDDYDSSGQAGDSLTDSHQRFFTTRDQDNDDSGGLNCAETFKGGWWYKKCKALGSNLNGLYYSSPSVGEYFGIQWVSWKGETYSLKSCEMKMRRNPTLSGHVGG</sequence>
<dbReference type="CDD" id="cd00087">
    <property type="entry name" value="FReD"/>
    <property type="match status" value="1"/>
</dbReference>
<dbReference type="Proteomes" id="UP000887568">
    <property type="component" value="Unplaced"/>
</dbReference>
<organism evidence="3 4">
    <name type="scientific">Patiria miniata</name>
    <name type="common">Bat star</name>
    <name type="synonym">Asterina miniata</name>
    <dbReference type="NCBI Taxonomy" id="46514"/>
    <lineage>
        <taxon>Eukaryota</taxon>
        <taxon>Metazoa</taxon>
        <taxon>Echinodermata</taxon>
        <taxon>Eleutherozoa</taxon>
        <taxon>Asterozoa</taxon>
        <taxon>Asteroidea</taxon>
        <taxon>Valvatacea</taxon>
        <taxon>Valvatida</taxon>
        <taxon>Asterinidae</taxon>
        <taxon>Patiria</taxon>
    </lineage>
</organism>
<dbReference type="SMART" id="SM00186">
    <property type="entry name" value="FBG"/>
    <property type="match status" value="1"/>
</dbReference>
<dbReference type="PROSITE" id="PS51406">
    <property type="entry name" value="FIBRINOGEN_C_2"/>
    <property type="match status" value="1"/>
</dbReference>
<dbReference type="InterPro" id="IPR014716">
    <property type="entry name" value="Fibrinogen_a/b/g_C_1"/>
</dbReference>
<evidence type="ECO:0000256" key="1">
    <source>
        <dbReference type="SAM" id="MobiDB-lite"/>
    </source>
</evidence>
<dbReference type="SUPFAM" id="SSF56496">
    <property type="entry name" value="Fibrinogen C-terminal domain-like"/>
    <property type="match status" value="1"/>
</dbReference>
<dbReference type="RefSeq" id="XP_038067000.1">
    <property type="nucleotide sequence ID" value="XM_038211072.1"/>
</dbReference>
<protein>
    <recommendedName>
        <fullName evidence="2">Fibrinogen C-terminal domain-containing protein</fullName>
    </recommendedName>
</protein>
<dbReference type="OMA" id="TWELLIT"/>
<dbReference type="GO" id="GO:0005615">
    <property type="term" value="C:extracellular space"/>
    <property type="evidence" value="ECO:0007669"/>
    <property type="project" value="TreeGrafter"/>
</dbReference>
<dbReference type="InterPro" id="IPR002181">
    <property type="entry name" value="Fibrinogen_a/b/g_C_dom"/>
</dbReference>
<evidence type="ECO:0000259" key="2">
    <source>
        <dbReference type="PROSITE" id="PS51406"/>
    </source>
</evidence>
<dbReference type="InterPro" id="IPR036056">
    <property type="entry name" value="Fibrinogen-like_C"/>
</dbReference>
<dbReference type="AlphaFoldDB" id="A0A914ASG2"/>
<reference evidence="3" key="1">
    <citation type="submission" date="2022-11" db="UniProtKB">
        <authorList>
            <consortium name="EnsemblMetazoa"/>
        </authorList>
    </citation>
    <scope>IDENTIFICATION</scope>
</reference>
<keyword evidence="4" id="KW-1185">Reference proteome</keyword>
<feature type="compositionally biased region" description="Polar residues" evidence="1">
    <location>
        <begin position="133"/>
        <end position="155"/>
    </location>
</feature>
<dbReference type="GeneID" id="119737012"/>
<dbReference type="Gene3D" id="3.90.215.10">
    <property type="entry name" value="Gamma Fibrinogen, chain A, domain 1"/>
    <property type="match status" value="1"/>
</dbReference>
<dbReference type="InterPro" id="IPR050373">
    <property type="entry name" value="Fibrinogen_C-term_domain"/>
</dbReference>
<dbReference type="Pfam" id="PF00147">
    <property type="entry name" value="Fibrinogen_C"/>
    <property type="match status" value="1"/>
</dbReference>
<accession>A0A914ASG2</accession>
<dbReference type="OrthoDB" id="6038967at2759"/>
<dbReference type="PANTHER" id="PTHR19143:SF458">
    <property type="entry name" value="FIBRINOGEN C-TERMINAL DOMAIN-CONTAINING PROTEIN-RELATED"/>
    <property type="match status" value="1"/>
</dbReference>
<evidence type="ECO:0000313" key="4">
    <source>
        <dbReference type="Proteomes" id="UP000887568"/>
    </source>
</evidence>
<dbReference type="PANTHER" id="PTHR19143">
    <property type="entry name" value="FIBRINOGEN/TENASCIN/ANGIOPOEITIN"/>
    <property type="match status" value="1"/>
</dbReference>
<feature type="region of interest" description="Disordered" evidence="1">
    <location>
        <begin position="129"/>
        <end position="160"/>
    </location>
</feature>
<dbReference type="EnsemblMetazoa" id="XM_038211072.1">
    <property type="protein sequence ID" value="XP_038067000.1"/>
    <property type="gene ID" value="LOC119737012"/>
</dbReference>
<proteinExistence type="predicted"/>
<name>A0A914ASG2_PATMI</name>
<evidence type="ECO:0000313" key="3">
    <source>
        <dbReference type="EnsemblMetazoa" id="XP_038067000.1"/>
    </source>
</evidence>
<feature type="domain" description="Fibrinogen C-terminal" evidence="2">
    <location>
        <begin position="154"/>
        <end position="374"/>
    </location>
</feature>